<evidence type="ECO:0000256" key="2">
    <source>
        <dbReference type="ARBA" id="ARBA00006542"/>
    </source>
</evidence>
<dbReference type="GO" id="GO:0006094">
    <property type="term" value="P:gluconeogenesis"/>
    <property type="evidence" value="ECO:0007669"/>
    <property type="project" value="UniProtKB-KW"/>
</dbReference>
<evidence type="ECO:0000313" key="8">
    <source>
        <dbReference type="EMBL" id="RED76433.1"/>
    </source>
</evidence>
<evidence type="ECO:0000256" key="5">
    <source>
        <dbReference type="ARBA" id="ARBA00023152"/>
    </source>
</evidence>
<keyword evidence="8" id="KW-0413">Isomerase</keyword>
<dbReference type="InterPro" id="IPR010551">
    <property type="entry name" value="G6P_isomerase_prok"/>
</dbReference>
<dbReference type="UniPathway" id="UPA00109">
    <property type="reaction ID" value="UER00181"/>
</dbReference>
<evidence type="ECO:0000256" key="6">
    <source>
        <dbReference type="ARBA" id="ARBA00029321"/>
    </source>
</evidence>
<sequence length="194" mass="21577">MTINEIVKPFTAYFSLNNGLSDNKPALRRFLSQMPGMYADDEAFRAAIGEGDRLAYEFHELGIPESDGNLAFGTSIVYPGKVGAEYYMTKGHYHNVLDTAEVYYCIGGHGLMLMENPEGEWDAQPFAPGNAVYVPGRYAHRSINTGKEPLITFYVFRADAGHDYGTIETKGFRKIVVEDPDGGHPSIVDNPKWK</sequence>
<dbReference type="Pfam" id="PF06560">
    <property type="entry name" value="GPI"/>
    <property type="match status" value="1"/>
</dbReference>
<keyword evidence="9" id="KW-1185">Reference proteome</keyword>
<comment type="pathway">
    <text evidence="1">Carbohydrate degradation; glycolysis; D-glyceraldehyde 3-phosphate and glycerone phosphate from D-glucose: step 2/4.</text>
</comment>
<name>A0A3D9JQN5_9BACL</name>
<proteinExistence type="inferred from homology"/>
<evidence type="ECO:0000256" key="4">
    <source>
        <dbReference type="ARBA" id="ARBA00022432"/>
    </source>
</evidence>
<dbReference type="GO" id="GO:0006096">
    <property type="term" value="P:glycolytic process"/>
    <property type="evidence" value="ECO:0007669"/>
    <property type="project" value="UniProtKB-UniPathway"/>
</dbReference>
<feature type="domain" description="Glucose-6-phosphate isomerase prokaryote" evidence="7">
    <location>
        <begin position="32"/>
        <end position="182"/>
    </location>
</feature>
<keyword evidence="4" id="KW-0312">Gluconeogenesis</keyword>
<evidence type="ECO:0000256" key="3">
    <source>
        <dbReference type="ARBA" id="ARBA00011952"/>
    </source>
</evidence>
<dbReference type="RefSeq" id="WP_116061720.1">
    <property type="nucleotide sequence ID" value="NZ_QRDZ01000012.1"/>
</dbReference>
<evidence type="ECO:0000313" key="9">
    <source>
        <dbReference type="Proteomes" id="UP000256977"/>
    </source>
</evidence>
<dbReference type="InterPro" id="IPR014710">
    <property type="entry name" value="RmlC-like_jellyroll"/>
</dbReference>
<comment type="caution">
    <text evidence="8">The sequence shown here is derived from an EMBL/GenBank/DDBJ whole genome shotgun (WGS) entry which is preliminary data.</text>
</comment>
<dbReference type="OrthoDB" id="5592106at2"/>
<dbReference type="GO" id="GO:0004347">
    <property type="term" value="F:glucose-6-phosphate isomerase activity"/>
    <property type="evidence" value="ECO:0007669"/>
    <property type="project" value="UniProtKB-EC"/>
</dbReference>
<keyword evidence="5" id="KW-0324">Glycolysis</keyword>
<dbReference type="InterPro" id="IPR011051">
    <property type="entry name" value="RmlC_Cupin_sf"/>
</dbReference>
<dbReference type="Gene3D" id="2.60.120.10">
    <property type="entry name" value="Jelly Rolls"/>
    <property type="match status" value="1"/>
</dbReference>
<comment type="catalytic activity">
    <reaction evidence="6">
        <text>alpha-D-glucose 6-phosphate = beta-D-fructose 6-phosphate</text>
        <dbReference type="Rhea" id="RHEA:11816"/>
        <dbReference type="ChEBI" id="CHEBI:57634"/>
        <dbReference type="ChEBI" id="CHEBI:58225"/>
        <dbReference type="EC" id="5.3.1.9"/>
    </reaction>
</comment>
<dbReference type="EC" id="5.3.1.9" evidence="3"/>
<dbReference type="GO" id="GO:0005737">
    <property type="term" value="C:cytoplasm"/>
    <property type="evidence" value="ECO:0007669"/>
    <property type="project" value="InterPro"/>
</dbReference>
<reference evidence="8 9" key="1">
    <citation type="submission" date="2018-07" db="EMBL/GenBank/DDBJ databases">
        <title>Genomic Encyclopedia of Type Strains, Phase III (KMG-III): the genomes of soil and plant-associated and newly described type strains.</title>
        <authorList>
            <person name="Whitman W."/>
        </authorList>
    </citation>
    <scope>NUCLEOTIDE SEQUENCE [LARGE SCALE GENOMIC DNA]</scope>
    <source>
        <strain evidence="8 9">CECT 7287</strain>
    </source>
</reference>
<protein>
    <recommendedName>
        <fullName evidence="3">glucose-6-phosphate isomerase</fullName>
        <ecNumber evidence="3">5.3.1.9</ecNumber>
    </recommendedName>
</protein>
<evidence type="ECO:0000256" key="1">
    <source>
        <dbReference type="ARBA" id="ARBA00004926"/>
    </source>
</evidence>
<dbReference type="SUPFAM" id="SSF51182">
    <property type="entry name" value="RmlC-like cupins"/>
    <property type="match status" value="1"/>
</dbReference>
<dbReference type="CDD" id="cd02218">
    <property type="entry name" value="cupin_PGI"/>
    <property type="match status" value="1"/>
</dbReference>
<evidence type="ECO:0000259" key="7">
    <source>
        <dbReference type="Pfam" id="PF06560"/>
    </source>
</evidence>
<dbReference type="EMBL" id="QRDZ01000012">
    <property type="protein sequence ID" value="RED76433.1"/>
    <property type="molecule type" value="Genomic_DNA"/>
</dbReference>
<dbReference type="AlphaFoldDB" id="A0A3D9JQN5"/>
<dbReference type="Proteomes" id="UP000256977">
    <property type="component" value="Unassembled WGS sequence"/>
</dbReference>
<accession>A0A3D9JQN5</accession>
<gene>
    <name evidence="8" type="ORF">DFP98_112151</name>
</gene>
<comment type="similarity">
    <text evidence="2">Belongs to the archaeal-type GPI family.</text>
</comment>
<organism evidence="8 9">
    <name type="scientific">Cohnella phaseoli</name>
    <dbReference type="NCBI Taxonomy" id="456490"/>
    <lineage>
        <taxon>Bacteria</taxon>
        <taxon>Bacillati</taxon>
        <taxon>Bacillota</taxon>
        <taxon>Bacilli</taxon>
        <taxon>Bacillales</taxon>
        <taxon>Paenibacillaceae</taxon>
        <taxon>Cohnella</taxon>
    </lineage>
</organism>